<dbReference type="EMBL" id="CP099556">
    <property type="protein sequence ID" value="UYF42538.1"/>
    <property type="molecule type" value="Genomic_DNA"/>
</dbReference>
<evidence type="ECO:0000313" key="2">
    <source>
        <dbReference type="Proteomes" id="UP001164100"/>
    </source>
</evidence>
<organism evidence="1 2">
    <name type="scientific">Aliarcobacter cryaerophilus</name>
    <dbReference type="NCBI Taxonomy" id="28198"/>
    <lineage>
        <taxon>Bacteria</taxon>
        <taxon>Pseudomonadati</taxon>
        <taxon>Campylobacterota</taxon>
        <taxon>Epsilonproteobacteria</taxon>
        <taxon>Campylobacterales</taxon>
        <taxon>Arcobacteraceae</taxon>
        <taxon>Aliarcobacter</taxon>
    </lineage>
</organism>
<name>A0AA46NU02_9BACT</name>
<dbReference type="AlphaFoldDB" id="A0AA46NU02"/>
<reference evidence="1" key="1">
    <citation type="journal article" date="2022" name="Front. Microbiol.">
        <title>Species classification and novel plasmid identifications in Arcobacter cryaerophilus and Arcobacter cryaerophilus-like organisms.</title>
        <authorList>
            <person name="Zhou G."/>
            <person name="Wang M."/>
            <person name="Wang H."/>
            <person name="Chen X."/>
            <person name="Gu Y."/>
            <person name="Shao Z."/>
            <person name="Zhang J."/>
            <person name="Zhang M."/>
        </authorList>
    </citation>
    <scope>NUCLEOTIDE SEQUENCE</scope>
    <source>
        <strain evidence="1">ICDCAC48</strain>
    </source>
</reference>
<proteinExistence type="predicted"/>
<dbReference type="RefSeq" id="WP_263514152.1">
    <property type="nucleotide sequence ID" value="NZ_CP099556.1"/>
</dbReference>
<protein>
    <submittedName>
        <fullName evidence="1">Uncharacterized protein</fullName>
    </submittedName>
</protein>
<gene>
    <name evidence="1" type="ORF">NGX11_06400</name>
</gene>
<sequence length="85" mass="10566">MRAENKPKVKKEKKLFLLESYFSFKNQFLSIEKLISDNFQKYSLNEILDFKETLQELYLKMRYFVKKLRKYHKVYIDIEKRDGFI</sequence>
<dbReference type="Proteomes" id="UP001164100">
    <property type="component" value="Chromosome"/>
</dbReference>
<accession>A0AA46NU02</accession>
<evidence type="ECO:0000313" key="1">
    <source>
        <dbReference type="EMBL" id="UYF42538.1"/>
    </source>
</evidence>